<comment type="caution">
    <text evidence="1">The sequence shown here is derived from an EMBL/GenBank/DDBJ whole genome shotgun (WGS) entry which is preliminary data.</text>
</comment>
<evidence type="ECO:0000313" key="1">
    <source>
        <dbReference type="EMBL" id="KAF5858994.1"/>
    </source>
</evidence>
<proteinExistence type="predicted"/>
<organism evidence="1 2">
    <name type="scientific">Petromyces alliaceus</name>
    <name type="common">Aspergillus alliaceus</name>
    <dbReference type="NCBI Taxonomy" id="209559"/>
    <lineage>
        <taxon>Eukaryota</taxon>
        <taxon>Fungi</taxon>
        <taxon>Dikarya</taxon>
        <taxon>Ascomycota</taxon>
        <taxon>Pezizomycotina</taxon>
        <taxon>Eurotiomycetes</taxon>
        <taxon>Eurotiomycetidae</taxon>
        <taxon>Eurotiales</taxon>
        <taxon>Aspergillaceae</taxon>
        <taxon>Aspergillus</taxon>
        <taxon>Aspergillus subgen. Circumdati</taxon>
    </lineage>
</organism>
<name>A0A8H6A2N1_PETAA</name>
<dbReference type="AlphaFoldDB" id="A0A8H6A2N1"/>
<keyword evidence="2" id="KW-1185">Reference proteome</keyword>
<reference evidence="1 2" key="1">
    <citation type="submission" date="2019-04" db="EMBL/GenBank/DDBJ databases">
        <title>Aspergillus burnettii sp. nov., novel species from soil in southeast Queensland.</title>
        <authorList>
            <person name="Gilchrist C.L.M."/>
            <person name="Pitt J.I."/>
            <person name="Lange L."/>
            <person name="Lacey H.J."/>
            <person name="Vuong D."/>
            <person name="Midgley D.J."/>
            <person name="Greenfield P."/>
            <person name="Bradbury M."/>
            <person name="Lacey E."/>
            <person name="Busk P.K."/>
            <person name="Pilgaard B."/>
            <person name="Chooi Y.H."/>
            <person name="Piggott A.M."/>
        </authorList>
    </citation>
    <scope>NUCLEOTIDE SEQUENCE [LARGE SCALE GENOMIC DNA]</scope>
    <source>
        <strain evidence="1 2">FRR 5400</strain>
    </source>
</reference>
<gene>
    <name evidence="1" type="ORF">ETB97_003485</name>
</gene>
<evidence type="ECO:0000313" key="2">
    <source>
        <dbReference type="Proteomes" id="UP000541154"/>
    </source>
</evidence>
<sequence>MGAELGGAAGQDEILNIFNLEEAALPLRLKDDTSPHSIPDEILKNFRVLQDAGYDWNNEQYCRLRAELVMIPAWVQARRNANVPLRSSTRGAPRKEHPASMIPMRRDTDAEAPRRDPNMFHEYDLRAEINLPVSGVPYVFTGRADWAAGHTGRGFSDSVLVCVEAQKKETLGNAELQLTDCLLTSDGTLHSSKTYDTVDEKDLEIVYNFTVHEVETAINLSPASTPAKESRTEKEEAVKTYAQDTFWEIFEPPRYCPDGEEEEEERPDLDLDPFSLQERHAEVDFIFSFLTLQTCIIYSD</sequence>
<dbReference type="Proteomes" id="UP000541154">
    <property type="component" value="Unassembled WGS sequence"/>
</dbReference>
<accession>A0A8H6A2N1</accession>
<dbReference type="EMBL" id="SPNV01000182">
    <property type="protein sequence ID" value="KAF5858994.1"/>
    <property type="molecule type" value="Genomic_DNA"/>
</dbReference>
<protein>
    <submittedName>
        <fullName evidence="1">Uncharacterized protein</fullName>
    </submittedName>
</protein>